<evidence type="ECO:0000256" key="3">
    <source>
        <dbReference type="ARBA" id="ARBA00023326"/>
    </source>
</evidence>
<reference evidence="5 6" key="1">
    <citation type="submission" date="2019-06" db="EMBL/GenBank/DDBJ databases">
        <title>Whole genome shotgun sequence of Cellulomonas uda NBRC 3747.</title>
        <authorList>
            <person name="Hosoyama A."/>
            <person name="Uohara A."/>
            <person name="Ohji S."/>
            <person name="Ichikawa N."/>
        </authorList>
    </citation>
    <scope>NUCLEOTIDE SEQUENCE [LARGE SCALE GENOMIC DNA]</scope>
    <source>
        <strain evidence="5 6">NBRC 3747</strain>
    </source>
</reference>
<feature type="domain" description="GH10" evidence="4">
    <location>
        <begin position="1"/>
        <end position="37"/>
    </location>
</feature>
<dbReference type="EMBL" id="BJLP01000027">
    <property type="protein sequence ID" value="GEA81348.1"/>
    <property type="molecule type" value="Genomic_DNA"/>
</dbReference>
<comment type="caution">
    <text evidence="5">The sequence shown here is derived from an EMBL/GenBank/DDBJ whole genome shotgun (WGS) entry which is preliminary data.</text>
</comment>
<evidence type="ECO:0000259" key="4">
    <source>
        <dbReference type="PROSITE" id="PS51760"/>
    </source>
</evidence>
<gene>
    <name evidence="5" type="ORF">CUD01_17920</name>
</gene>
<evidence type="ECO:0000313" key="6">
    <source>
        <dbReference type="Proteomes" id="UP000315842"/>
    </source>
</evidence>
<keyword evidence="3" id="KW-0624">Polysaccharide degradation</keyword>
<sequence>MTFWGLTDQLSWRSTHIPLIFNSDFSEKLGAAAVANPEKWLGVRKPITDTSRLEAIVEQAEDLDQRAYTAKSAAKVKAALHRPSTSWPSPRRSAR</sequence>
<keyword evidence="1" id="KW-0378">Hydrolase</keyword>
<dbReference type="Pfam" id="PF00331">
    <property type="entry name" value="Glyco_hydro_10"/>
    <property type="match status" value="1"/>
</dbReference>
<evidence type="ECO:0000313" key="5">
    <source>
        <dbReference type="EMBL" id="GEA81348.1"/>
    </source>
</evidence>
<name>A0A4Y3KEB3_CELUD</name>
<protein>
    <recommendedName>
        <fullName evidence="4">GH10 domain-containing protein</fullName>
    </recommendedName>
</protein>
<organism evidence="5 6">
    <name type="scientific">Cellulomonas uda</name>
    <dbReference type="NCBI Taxonomy" id="1714"/>
    <lineage>
        <taxon>Bacteria</taxon>
        <taxon>Bacillati</taxon>
        <taxon>Actinomycetota</taxon>
        <taxon>Actinomycetes</taxon>
        <taxon>Micrococcales</taxon>
        <taxon>Cellulomonadaceae</taxon>
        <taxon>Cellulomonas</taxon>
    </lineage>
</organism>
<keyword evidence="2" id="KW-0119">Carbohydrate metabolism</keyword>
<evidence type="ECO:0000256" key="2">
    <source>
        <dbReference type="ARBA" id="ARBA00023277"/>
    </source>
</evidence>
<dbReference type="InterPro" id="IPR001000">
    <property type="entry name" value="GH10_dom"/>
</dbReference>
<accession>A0A4Y3KEB3</accession>
<dbReference type="Gene3D" id="3.20.20.80">
    <property type="entry name" value="Glycosidases"/>
    <property type="match status" value="1"/>
</dbReference>
<proteinExistence type="predicted"/>
<dbReference type="GO" id="GO:0004553">
    <property type="term" value="F:hydrolase activity, hydrolyzing O-glycosyl compounds"/>
    <property type="evidence" value="ECO:0007669"/>
    <property type="project" value="InterPro"/>
</dbReference>
<dbReference type="AlphaFoldDB" id="A0A4Y3KEB3"/>
<dbReference type="Proteomes" id="UP000315842">
    <property type="component" value="Unassembled WGS sequence"/>
</dbReference>
<evidence type="ECO:0000256" key="1">
    <source>
        <dbReference type="ARBA" id="ARBA00022801"/>
    </source>
</evidence>
<dbReference type="PROSITE" id="PS51760">
    <property type="entry name" value="GH10_2"/>
    <property type="match status" value="1"/>
</dbReference>
<dbReference type="GO" id="GO:0000272">
    <property type="term" value="P:polysaccharide catabolic process"/>
    <property type="evidence" value="ECO:0007669"/>
    <property type="project" value="UniProtKB-KW"/>
</dbReference>
<keyword evidence="6" id="KW-1185">Reference proteome</keyword>